<evidence type="ECO:0000256" key="4">
    <source>
        <dbReference type="ARBA" id="ARBA00022692"/>
    </source>
</evidence>
<evidence type="ECO:0000256" key="2">
    <source>
        <dbReference type="ARBA" id="ARBA00004141"/>
    </source>
</evidence>
<feature type="transmembrane region" description="Helical" evidence="7">
    <location>
        <begin position="12"/>
        <end position="35"/>
    </location>
</feature>
<name>A0ABW4X2S1_9BACT</name>
<comment type="cofactor">
    <cofactor evidence="1">
        <name>Zn(2+)</name>
        <dbReference type="ChEBI" id="CHEBI:29105"/>
    </cofactor>
</comment>
<keyword evidence="4 7" id="KW-0812">Transmembrane</keyword>
<evidence type="ECO:0000313" key="10">
    <source>
        <dbReference type="Proteomes" id="UP001597369"/>
    </source>
</evidence>
<dbReference type="EC" id="3.4.24.-" evidence="9"/>
<dbReference type="CDD" id="cd05709">
    <property type="entry name" value="S2P-M50"/>
    <property type="match status" value="1"/>
</dbReference>
<evidence type="ECO:0000256" key="5">
    <source>
        <dbReference type="ARBA" id="ARBA00022989"/>
    </source>
</evidence>
<dbReference type="InterPro" id="IPR008915">
    <property type="entry name" value="Peptidase_M50"/>
</dbReference>
<evidence type="ECO:0000256" key="6">
    <source>
        <dbReference type="ARBA" id="ARBA00023136"/>
    </source>
</evidence>
<keyword evidence="5 7" id="KW-1133">Transmembrane helix</keyword>
<keyword evidence="6 7" id="KW-0472">Membrane</keyword>
<evidence type="ECO:0000256" key="3">
    <source>
        <dbReference type="ARBA" id="ARBA00007931"/>
    </source>
</evidence>
<comment type="subcellular location">
    <subcellularLocation>
        <location evidence="2">Membrane</location>
        <topology evidence="2">Multi-pass membrane protein</topology>
    </subcellularLocation>
</comment>
<comment type="similarity">
    <text evidence="3">Belongs to the peptidase M50B family.</text>
</comment>
<proteinExistence type="inferred from homology"/>
<dbReference type="GO" id="GO:0016787">
    <property type="term" value="F:hydrolase activity"/>
    <property type="evidence" value="ECO:0007669"/>
    <property type="project" value="UniProtKB-KW"/>
</dbReference>
<feature type="transmembrane region" description="Helical" evidence="7">
    <location>
        <begin position="116"/>
        <end position="135"/>
    </location>
</feature>
<accession>A0ABW4X2S1</accession>
<organism evidence="9 10">
    <name type="scientific">Pontibacter silvestris</name>
    <dbReference type="NCBI Taxonomy" id="2305183"/>
    <lineage>
        <taxon>Bacteria</taxon>
        <taxon>Pseudomonadati</taxon>
        <taxon>Bacteroidota</taxon>
        <taxon>Cytophagia</taxon>
        <taxon>Cytophagales</taxon>
        <taxon>Hymenobacteraceae</taxon>
        <taxon>Pontibacter</taxon>
    </lineage>
</organism>
<protein>
    <submittedName>
        <fullName evidence="9">M50 family metallopeptidase</fullName>
        <ecNumber evidence="9">3.4.24.-</ecNumber>
    </submittedName>
</protein>
<feature type="transmembrane region" description="Helical" evidence="7">
    <location>
        <begin position="83"/>
        <end position="104"/>
    </location>
</feature>
<evidence type="ECO:0000256" key="1">
    <source>
        <dbReference type="ARBA" id="ARBA00001947"/>
    </source>
</evidence>
<gene>
    <name evidence="9" type="ORF">ACFSKU_17360</name>
</gene>
<sequence length="226" mass="26429">MFGLNDIPKFFLAFFLVLPIISILHEAGHVFFAWLMGGKNIKVTVGSGNILFRAGILEVRKYYFWYGLCTFDNLKRNKRFSNILIFLGGALFNAIAALIVIYWIEEKQLDPSLFTYQFTYFSMYYIFFALLPMPYPDGTYSDGKIILDLILYRGVERETIYRIHWSEEKKQWCVLDHNQNLVQAFTEEEQALAKAHEVAQNNRPSRLLNSKNGQEVEVRNYPRVPL</sequence>
<dbReference type="Pfam" id="PF02163">
    <property type="entry name" value="Peptidase_M50"/>
    <property type="match status" value="1"/>
</dbReference>
<reference evidence="10" key="1">
    <citation type="journal article" date="2019" name="Int. J. Syst. Evol. Microbiol.">
        <title>The Global Catalogue of Microorganisms (GCM) 10K type strain sequencing project: providing services to taxonomists for standard genome sequencing and annotation.</title>
        <authorList>
            <consortium name="The Broad Institute Genomics Platform"/>
            <consortium name="The Broad Institute Genome Sequencing Center for Infectious Disease"/>
            <person name="Wu L."/>
            <person name="Ma J."/>
        </authorList>
    </citation>
    <scope>NUCLEOTIDE SEQUENCE [LARGE SCALE GENOMIC DNA]</scope>
    <source>
        <strain evidence="10">JCM 16545</strain>
    </source>
</reference>
<evidence type="ECO:0000256" key="7">
    <source>
        <dbReference type="SAM" id="Phobius"/>
    </source>
</evidence>
<evidence type="ECO:0000259" key="8">
    <source>
        <dbReference type="Pfam" id="PF02163"/>
    </source>
</evidence>
<keyword evidence="10" id="KW-1185">Reference proteome</keyword>
<feature type="domain" description="Peptidase M50" evidence="8">
    <location>
        <begin position="13"/>
        <end position="104"/>
    </location>
</feature>
<dbReference type="EMBL" id="JBHUHV010000054">
    <property type="protein sequence ID" value="MFD2068661.1"/>
    <property type="molecule type" value="Genomic_DNA"/>
</dbReference>
<dbReference type="Proteomes" id="UP001597369">
    <property type="component" value="Unassembled WGS sequence"/>
</dbReference>
<evidence type="ECO:0000313" key="9">
    <source>
        <dbReference type="EMBL" id="MFD2068661.1"/>
    </source>
</evidence>
<dbReference type="RefSeq" id="WP_229959030.1">
    <property type="nucleotide sequence ID" value="NZ_JAJJWI010000004.1"/>
</dbReference>
<keyword evidence="9" id="KW-0378">Hydrolase</keyword>
<comment type="caution">
    <text evidence="9">The sequence shown here is derived from an EMBL/GenBank/DDBJ whole genome shotgun (WGS) entry which is preliminary data.</text>
</comment>